<evidence type="ECO:0000256" key="1">
    <source>
        <dbReference type="SAM" id="MobiDB-lite"/>
    </source>
</evidence>
<keyword evidence="2" id="KW-0812">Transmembrane</keyword>
<protein>
    <submittedName>
        <fullName evidence="3">Uncharacterized protein</fullName>
    </submittedName>
</protein>
<feature type="region of interest" description="Disordered" evidence="1">
    <location>
        <begin position="68"/>
        <end position="90"/>
    </location>
</feature>
<name>A0ABU0ICT1_9HYPH</name>
<reference evidence="3 4" key="1">
    <citation type="submission" date="2023-07" db="EMBL/GenBank/DDBJ databases">
        <title>Genomic Encyclopedia of Type Strains, Phase IV (KMG-IV): sequencing the most valuable type-strain genomes for metagenomic binning, comparative biology and taxonomic classification.</title>
        <authorList>
            <person name="Goeker M."/>
        </authorList>
    </citation>
    <scope>NUCLEOTIDE SEQUENCE [LARGE SCALE GENOMIC DNA]</scope>
    <source>
        <strain evidence="3 4">DSM 100301</strain>
    </source>
</reference>
<dbReference type="Proteomes" id="UP001235269">
    <property type="component" value="Unassembled WGS sequence"/>
</dbReference>
<dbReference type="RefSeq" id="WP_307158251.1">
    <property type="nucleotide sequence ID" value="NZ_JAUSWH010000006.1"/>
</dbReference>
<gene>
    <name evidence="3" type="ORF">QO005_002398</name>
</gene>
<evidence type="ECO:0000313" key="4">
    <source>
        <dbReference type="Proteomes" id="UP001235269"/>
    </source>
</evidence>
<keyword evidence="2" id="KW-0472">Membrane</keyword>
<sequence>MRMWDYISRSTLKREVAALLMLWLLALATWHAVTGGTPQAWQVIELFTLPIGVIFAGAFGLDWIAKQTTLAGPPMGPPRRDLDPPEGDRP</sequence>
<keyword evidence="2" id="KW-1133">Transmembrane helix</keyword>
<evidence type="ECO:0000256" key="2">
    <source>
        <dbReference type="SAM" id="Phobius"/>
    </source>
</evidence>
<comment type="caution">
    <text evidence="3">The sequence shown here is derived from an EMBL/GenBank/DDBJ whole genome shotgun (WGS) entry which is preliminary data.</text>
</comment>
<dbReference type="EMBL" id="JAUSWH010000006">
    <property type="protein sequence ID" value="MDQ0456058.1"/>
    <property type="molecule type" value="Genomic_DNA"/>
</dbReference>
<feature type="transmembrane region" description="Helical" evidence="2">
    <location>
        <begin position="45"/>
        <end position="65"/>
    </location>
</feature>
<keyword evidence="4" id="KW-1185">Reference proteome</keyword>
<evidence type="ECO:0000313" key="3">
    <source>
        <dbReference type="EMBL" id="MDQ0456058.1"/>
    </source>
</evidence>
<organism evidence="3 4">
    <name type="scientific">Rhizobium paknamense</name>
    <dbReference type="NCBI Taxonomy" id="1206817"/>
    <lineage>
        <taxon>Bacteria</taxon>
        <taxon>Pseudomonadati</taxon>
        <taxon>Pseudomonadota</taxon>
        <taxon>Alphaproteobacteria</taxon>
        <taxon>Hyphomicrobiales</taxon>
        <taxon>Rhizobiaceae</taxon>
        <taxon>Rhizobium/Agrobacterium group</taxon>
        <taxon>Rhizobium</taxon>
    </lineage>
</organism>
<accession>A0ABU0ICT1</accession>
<proteinExistence type="predicted"/>
<feature type="compositionally biased region" description="Basic and acidic residues" evidence="1">
    <location>
        <begin position="78"/>
        <end position="90"/>
    </location>
</feature>